<dbReference type="PANTHER" id="PTHR36843">
    <property type="entry name" value="HEME-DEPENDENT PEROXIDASE YWFI-RELATED"/>
    <property type="match status" value="1"/>
</dbReference>
<evidence type="ECO:0000256" key="3">
    <source>
        <dbReference type="ARBA" id="ARBA00023004"/>
    </source>
</evidence>
<evidence type="ECO:0000256" key="1">
    <source>
        <dbReference type="ARBA" id="ARBA00022617"/>
    </source>
</evidence>
<keyword evidence="3" id="KW-0408">Iron</keyword>
<dbReference type="Proteomes" id="UP000322214">
    <property type="component" value="Chromosome"/>
</dbReference>
<dbReference type="Gene3D" id="3.30.70.1030">
    <property type="entry name" value="Apc35880, domain 1"/>
    <property type="match status" value="2"/>
</dbReference>
<keyword evidence="4" id="KW-0560">Oxidoreductase</keyword>
<dbReference type="InterPro" id="IPR010644">
    <property type="entry name" value="ChdC/CLD"/>
</dbReference>
<dbReference type="RefSeq" id="WP_075083083.1">
    <property type="nucleotide sequence ID" value="NZ_CP042912.1"/>
</dbReference>
<reference evidence="4 5" key="1">
    <citation type="submission" date="2019-08" db="EMBL/GenBank/DDBJ databases">
        <title>Deep-cultivation of Planctomycetes and their phenomic and genomic characterization uncovers novel biology.</title>
        <authorList>
            <person name="Wiegand S."/>
            <person name="Jogler M."/>
            <person name="Boedeker C."/>
            <person name="Pinto D."/>
            <person name="Vollmers J."/>
            <person name="Rivas-Marin E."/>
            <person name="Kohn T."/>
            <person name="Peeters S.H."/>
            <person name="Heuer A."/>
            <person name="Rast P."/>
            <person name="Oberbeckmann S."/>
            <person name="Bunk B."/>
            <person name="Jeske O."/>
            <person name="Meyerdierks A."/>
            <person name="Storesund J.E."/>
            <person name="Kallscheuer N."/>
            <person name="Luecker S."/>
            <person name="Lage O.M."/>
            <person name="Pohl T."/>
            <person name="Merkel B.J."/>
            <person name="Hornburger P."/>
            <person name="Mueller R.-W."/>
            <person name="Bruemmer F."/>
            <person name="Labrenz M."/>
            <person name="Spormann A.M."/>
            <person name="Op den Camp H."/>
            <person name="Overmann J."/>
            <person name="Amann R."/>
            <person name="Jetten M.S.M."/>
            <person name="Mascher T."/>
            <person name="Medema M.H."/>
            <person name="Devos D.P."/>
            <person name="Kaster A.-K."/>
            <person name="Ovreas L."/>
            <person name="Rohde M."/>
            <person name="Galperin M.Y."/>
            <person name="Jogler C."/>
        </authorList>
    </citation>
    <scope>NUCLEOTIDE SEQUENCE [LARGE SCALE GENOMIC DNA]</scope>
    <source>
        <strain evidence="4 5">FC18</strain>
    </source>
</reference>
<name>A0A5B9PF10_9BACT</name>
<sequence length="279" mass="31363">MHSTAADLGLTTEQLTPKDGFHCGHFFYRFDRAKLAQLDVLDPAGFEQVLAPEGDAAPARIQLGVVSGHKADFSLMVMDPDPIKVESINQQLLATKLGQAIVPAWSYVSLSEISEYVQSVDQYRERLIRSGEDPQGTAIETKVDAYAKRLVKMNHDRLKPNFPIEGYPASCFYPMNKWRYPGANWFSLSSSERNKLMSEHARSGMKFAGKVKQLITVGVGLDDWEWGVTLWATNPLHLKQIVYDMRFDEASAKYAEFGPFYTSYQATPNQILKTCQILG</sequence>
<dbReference type="Pfam" id="PF06778">
    <property type="entry name" value="Chlor_dismutase"/>
    <property type="match status" value="1"/>
</dbReference>
<gene>
    <name evidence="4" type="ORF">MFFC18_36880</name>
</gene>
<dbReference type="STRING" id="980251.GCA_001642875_00297"/>
<dbReference type="NCBIfam" id="NF008913">
    <property type="entry name" value="PRK12276.1"/>
    <property type="match status" value="1"/>
</dbReference>
<proteinExistence type="predicted"/>
<keyword evidence="4" id="KW-0575">Peroxidase</keyword>
<dbReference type="GO" id="GO:0004601">
    <property type="term" value="F:peroxidase activity"/>
    <property type="evidence" value="ECO:0007669"/>
    <property type="project" value="UniProtKB-KW"/>
</dbReference>
<dbReference type="OrthoDB" id="9773646at2"/>
<keyword evidence="2" id="KW-0479">Metal-binding</keyword>
<dbReference type="KEGG" id="mff:MFFC18_36880"/>
<keyword evidence="5" id="KW-1185">Reference proteome</keyword>
<evidence type="ECO:0000256" key="2">
    <source>
        <dbReference type="ARBA" id="ARBA00022723"/>
    </source>
</evidence>
<evidence type="ECO:0000313" key="5">
    <source>
        <dbReference type="Proteomes" id="UP000322214"/>
    </source>
</evidence>
<dbReference type="AlphaFoldDB" id="A0A5B9PF10"/>
<dbReference type="GO" id="GO:0046872">
    <property type="term" value="F:metal ion binding"/>
    <property type="evidence" value="ECO:0007669"/>
    <property type="project" value="UniProtKB-KW"/>
</dbReference>
<dbReference type="GO" id="GO:0020037">
    <property type="term" value="F:heme binding"/>
    <property type="evidence" value="ECO:0007669"/>
    <property type="project" value="InterPro"/>
</dbReference>
<organism evidence="4 5">
    <name type="scientific">Mariniblastus fucicola</name>
    <dbReference type="NCBI Taxonomy" id="980251"/>
    <lineage>
        <taxon>Bacteria</taxon>
        <taxon>Pseudomonadati</taxon>
        <taxon>Planctomycetota</taxon>
        <taxon>Planctomycetia</taxon>
        <taxon>Pirellulales</taxon>
        <taxon>Pirellulaceae</taxon>
        <taxon>Mariniblastus</taxon>
    </lineage>
</organism>
<evidence type="ECO:0000313" key="4">
    <source>
        <dbReference type="EMBL" id="QEG23785.1"/>
    </source>
</evidence>
<keyword evidence="1" id="KW-0349">Heme</keyword>
<accession>A0A5B9PF10</accession>
<protein>
    <submittedName>
        <fullName evidence="4">Putative heme peroxidase</fullName>
    </submittedName>
</protein>
<dbReference type="InterPro" id="IPR011008">
    <property type="entry name" value="Dimeric_a/b-barrel"/>
</dbReference>
<dbReference type="EMBL" id="CP042912">
    <property type="protein sequence ID" value="QEG23785.1"/>
    <property type="molecule type" value="Genomic_DNA"/>
</dbReference>
<dbReference type="SUPFAM" id="SSF54909">
    <property type="entry name" value="Dimeric alpha+beta barrel"/>
    <property type="match status" value="1"/>
</dbReference>
<dbReference type="PANTHER" id="PTHR36843:SF1">
    <property type="entry name" value="COPROHEME DECARBOXYLASE"/>
    <property type="match status" value="1"/>
</dbReference>